<feature type="transmembrane region" description="Helical" evidence="6">
    <location>
        <begin position="37"/>
        <end position="61"/>
    </location>
</feature>
<dbReference type="Proteomes" id="UP001385499">
    <property type="component" value="Unassembled WGS sequence"/>
</dbReference>
<dbReference type="PANTHER" id="PTHR30086">
    <property type="entry name" value="ARGININE EXPORTER PROTEIN ARGO"/>
    <property type="match status" value="1"/>
</dbReference>
<dbReference type="Pfam" id="PF01810">
    <property type="entry name" value="LysE"/>
    <property type="match status" value="1"/>
</dbReference>
<name>A0ABU8TPQ0_9HYPH</name>
<evidence type="ECO:0000256" key="6">
    <source>
        <dbReference type="SAM" id="Phobius"/>
    </source>
</evidence>
<accession>A0ABU8TPQ0</accession>
<keyword evidence="3 6" id="KW-0812">Transmembrane</keyword>
<feature type="transmembrane region" description="Helical" evidence="6">
    <location>
        <begin position="68"/>
        <end position="87"/>
    </location>
</feature>
<keyword evidence="5 6" id="KW-0472">Membrane</keyword>
<dbReference type="InterPro" id="IPR001123">
    <property type="entry name" value="LeuE-type"/>
</dbReference>
<comment type="subcellular location">
    <subcellularLocation>
        <location evidence="1">Cell membrane</location>
        <topology evidence="1">Multi-pass membrane protein</topology>
    </subcellularLocation>
</comment>
<evidence type="ECO:0000256" key="5">
    <source>
        <dbReference type="ARBA" id="ARBA00023136"/>
    </source>
</evidence>
<protein>
    <submittedName>
        <fullName evidence="7">LysE family transporter</fullName>
    </submittedName>
</protein>
<reference evidence="7 8" key="1">
    <citation type="submission" date="2024-02" db="EMBL/GenBank/DDBJ databases">
        <title>Roseibium algae sp. nov., isolated from marine alga (Grateloupia sp.), showing potential in myo-inositol conversion.</title>
        <authorList>
            <person name="Wang Y."/>
        </authorList>
    </citation>
    <scope>NUCLEOTIDE SEQUENCE [LARGE SCALE GENOMIC DNA]</scope>
    <source>
        <strain evidence="7 8">H3510</strain>
    </source>
</reference>
<sequence length="196" mass="20761">MLTFSLAVFFLIITPGPGVLSVAGVGSAFGFAQGARYIGGLCVGSNLVAIAVVTGLATVLLANDNLRLILLIASALYLVYLASKIAFAGSKIVFKEAVKAPGFWAGVILQTVNPKAYAVNTTLLTGFAFMPGHLATETALKFLILNLIWLPIHFAWLYAGMTLHRLNLAPHIQRRVNIAMALSMLIVVGLALIAPK</sequence>
<dbReference type="RefSeq" id="WP_340276525.1">
    <property type="nucleotide sequence ID" value="NZ_JBAKIA010000015.1"/>
</dbReference>
<evidence type="ECO:0000256" key="1">
    <source>
        <dbReference type="ARBA" id="ARBA00004651"/>
    </source>
</evidence>
<evidence type="ECO:0000256" key="3">
    <source>
        <dbReference type="ARBA" id="ARBA00022692"/>
    </source>
</evidence>
<dbReference type="PANTHER" id="PTHR30086:SF20">
    <property type="entry name" value="ARGININE EXPORTER PROTEIN ARGO-RELATED"/>
    <property type="match status" value="1"/>
</dbReference>
<comment type="caution">
    <text evidence="7">The sequence shown here is derived from an EMBL/GenBank/DDBJ whole genome shotgun (WGS) entry which is preliminary data.</text>
</comment>
<keyword evidence="4 6" id="KW-1133">Transmembrane helix</keyword>
<evidence type="ECO:0000313" key="8">
    <source>
        <dbReference type="Proteomes" id="UP001385499"/>
    </source>
</evidence>
<feature type="transmembrane region" description="Helical" evidence="6">
    <location>
        <begin position="176"/>
        <end position="194"/>
    </location>
</feature>
<organism evidence="7 8">
    <name type="scientific">Roseibium algae</name>
    <dbReference type="NCBI Taxonomy" id="3123038"/>
    <lineage>
        <taxon>Bacteria</taxon>
        <taxon>Pseudomonadati</taxon>
        <taxon>Pseudomonadota</taxon>
        <taxon>Alphaproteobacteria</taxon>
        <taxon>Hyphomicrobiales</taxon>
        <taxon>Stappiaceae</taxon>
        <taxon>Roseibium</taxon>
    </lineage>
</organism>
<feature type="transmembrane region" description="Helical" evidence="6">
    <location>
        <begin position="142"/>
        <end position="164"/>
    </location>
</feature>
<keyword evidence="8" id="KW-1185">Reference proteome</keyword>
<dbReference type="EMBL" id="JBAKIA010000015">
    <property type="protein sequence ID" value="MEJ8476148.1"/>
    <property type="molecule type" value="Genomic_DNA"/>
</dbReference>
<evidence type="ECO:0000313" key="7">
    <source>
        <dbReference type="EMBL" id="MEJ8476148.1"/>
    </source>
</evidence>
<keyword evidence="2" id="KW-1003">Cell membrane</keyword>
<gene>
    <name evidence="7" type="ORF">V6575_18810</name>
</gene>
<proteinExistence type="predicted"/>
<evidence type="ECO:0000256" key="2">
    <source>
        <dbReference type="ARBA" id="ARBA00022475"/>
    </source>
</evidence>
<evidence type="ECO:0000256" key="4">
    <source>
        <dbReference type="ARBA" id="ARBA00022989"/>
    </source>
</evidence>